<dbReference type="PRINTS" id="PR00371">
    <property type="entry name" value="FPNCR"/>
</dbReference>
<dbReference type="InterPro" id="IPR050415">
    <property type="entry name" value="MRET"/>
</dbReference>
<dbReference type="Gene3D" id="3.40.50.80">
    <property type="entry name" value="Nucleotide-binding domain of ferredoxin-NADP reductase (FNR) module"/>
    <property type="match status" value="1"/>
</dbReference>
<dbReference type="EMBL" id="CP089984">
    <property type="protein sequence ID" value="WXB16562.1"/>
    <property type="molecule type" value="Genomic_DNA"/>
</dbReference>
<dbReference type="Gene3D" id="2.40.30.10">
    <property type="entry name" value="Translation factors"/>
    <property type="match status" value="1"/>
</dbReference>
<evidence type="ECO:0000313" key="3">
    <source>
        <dbReference type="Proteomes" id="UP001370348"/>
    </source>
</evidence>
<evidence type="ECO:0000259" key="1">
    <source>
        <dbReference type="PROSITE" id="PS51384"/>
    </source>
</evidence>
<dbReference type="PANTHER" id="PTHR47354:SF5">
    <property type="entry name" value="PROTEIN RFBI"/>
    <property type="match status" value="1"/>
</dbReference>
<dbReference type="RefSeq" id="WP_394826187.1">
    <property type="nucleotide sequence ID" value="NZ_CP089984.1"/>
</dbReference>
<dbReference type="InterPro" id="IPR039261">
    <property type="entry name" value="FNR_nucleotide-bd"/>
</dbReference>
<protein>
    <submittedName>
        <fullName evidence="2">FAD-dependent oxidoreductase</fullName>
    </submittedName>
</protein>
<dbReference type="Proteomes" id="UP001370348">
    <property type="component" value="Chromosome"/>
</dbReference>
<organism evidence="2 3">
    <name type="scientific">Pendulispora albinea</name>
    <dbReference type="NCBI Taxonomy" id="2741071"/>
    <lineage>
        <taxon>Bacteria</taxon>
        <taxon>Pseudomonadati</taxon>
        <taxon>Myxococcota</taxon>
        <taxon>Myxococcia</taxon>
        <taxon>Myxococcales</taxon>
        <taxon>Sorangiineae</taxon>
        <taxon>Pendulisporaceae</taxon>
        <taxon>Pendulispora</taxon>
    </lineage>
</organism>
<evidence type="ECO:0000313" key="2">
    <source>
        <dbReference type="EMBL" id="WXB16562.1"/>
    </source>
</evidence>
<proteinExistence type="predicted"/>
<dbReference type="SUPFAM" id="SSF63380">
    <property type="entry name" value="Riboflavin synthase domain-like"/>
    <property type="match status" value="1"/>
</dbReference>
<name>A0ABZ2M0R0_9BACT</name>
<feature type="domain" description="FAD-binding FR-type" evidence="1">
    <location>
        <begin position="4"/>
        <end position="106"/>
    </location>
</feature>
<dbReference type="SUPFAM" id="SSF52343">
    <property type="entry name" value="Ferredoxin reductase-like, C-terminal NADP-linked domain"/>
    <property type="match status" value="1"/>
</dbReference>
<dbReference type="InterPro" id="IPR008333">
    <property type="entry name" value="Cbr1-like_FAD-bd_dom"/>
</dbReference>
<dbReference type="Pfam" id="PF00970">
    <property type="entry name" value="FAD_binding_6"/>
    <property type="match status" value="1"/>
</dbReference>
<dbReference type="Pfam" id="PF00175">
    <property type="entry name" value="NAD_binding_1"/>
    <property type="match status" value="1"/>
</dbReference>
<accession>A0ABZ2M0R0</accession>
<dbReference type="PROSITE" id="PS51384">
    <property type="entry name" value="FAD_FR"/>
    <property type="match status" value="1"/>
</dbReference>
<dbReference type="InterPro" id="IPR001709">
    <property type="entry name" value="Flavoprot_Pyr_Nucl_cyt_Rdtase"/>
</dbReference>
<keyword evidence="3" id="KW-1185">Reference proteome</keyword>
<dbReference type="InterPro" id="IPR001433">
    <property type="entry name" value="OxRdtase_FAD/NAD-bd"/>
</dbReference>
<gene>
    <name evidence="2" type="ORF">LZC94_04610</name>
</gene>
<dbReference type="PANTHER" id="PTHR47354">
    <property type="entry name" value="NADH OXIDOREDUCTASE HCR"/>
    <property type="match status" value="1"/>
</dbReference>
<dbReference type="CDD" id="cd00322">
    <property type="entry name" value="FNR_like"/>
    <property type="match status" value="1"/>
</dbReference>
<sequence length="243" mass="26991">MPLPPTFEVRLTEKRQLSPAVRELTFERGDGTPFAFEAGQWISLILPRVEGELRRSYSIASPPAGSSRFQLAITHVEGGPGSTFLHELAPGATLTAVGPQGFFTRPLDKTGPSLFIATGTGVTPLRSMIKTAVAVGHGLPMWLVFGVRRESDLLYRDEFEELAQKHPHIRFEPTLSRGSEVWTGRRGYVQTHVPDLWHALANLGLGAPHAYICGLKRMVSTVRDLLRKELNATREQVHSERYD</sequence>
<reference evidence="2 3" key="1">
    <citation type="submission" date="2021-12" db="EMBL/GenBank/DDBJ databases">
        <title>Discovery of the Pendulisporaceae a myxobacterial family with distinct sporulation behavior and unique specialized metabolism.</title>
        <authorList>
            <person name="Garcia R."/>
            <person name="Popoff A."/>
            <person name="Bader C.D."/>
            <person name="Loehr J."/>
            <person name="Walesch S."/>
            <person name="Walt C."/>
            <person name="Boldt J."/>
            <person name="Bunk B."/>
            <person name="Haeckl F.J.F.P.J."/>
            <person name="Gunesch A.P."/>
            <person name="Birkelbach J."/>
            <person name="Nuebel U."/>
            <person name="Pietschmann T."/>
            <person name="Bach T."/>
            <person name="Mueller R."/>
        </authorList>
    </citation>
    <scope>NUCLEOTIDE SEQUENCE [LARGE SCALE GENOMIC DNA]</scope>
    <source>
        <strain evidence="2 3">MSr11954</strain>
    </source>
</reference>
<dbReference type="InterPro" id="IPR017927">
    <property type="entry name" value="FAD-bd_FR_type"/>
</dbReference>
<dbReference type="PRINTS" id="PR00410">
    <property type="entry name" value="PHEHYDRXLASE"/>
</dbReference>
<dbReference type="InterPro" id="IPR017938">
    <property type="entry name" value="Riboflavin_synthase-like_b-brl"/>
</dbReference>